<dbReference type="PRINTS" id="PR01434">
    <property type="entry name" value="NADHDHGNASE5"/>
</dbReference>
<evidence type="ECO:0000259" key="19">
    <source>
        <dbReference type="Pfam" id="PF06455"/>
    </source>
</evidence>
<dbReference type="InterPro" id="IPR001750">
    <property type="entry name" value="ND/Mrp_TM"/>
</dbReference>
<feature type="transmembrane region" description="Helical" evidence="16">
    <location>
        <begin position="142"/>
        <end position="161"/>
    </location>
</feature>
<dbReference type="PANTHER" id="PTHR42829:SF2">
    <property type="entry name" value="NADH-UBIQUINONE OXIDOREDUCTASE CHAIN 5"/>
    <property type="match status" value="1"/>
</dbReference>
<dbReference type="GO" id="GO:0005743">
    <property type="term" value="C:mitochondrial inner membrane"/>
    <property type="evidence" value="ECO:0007669"/>
    <property type="project" value="UniProtKB-SubCell"/>
</dbReference>
<evidence type="ECO:0000256" key="4">
    <source>
        <dbReference type="ARBA" id="ARBA00022448"/>
    </source>
</evidence>
<evidence type="ECO:0000256" key="7">
    <source>
        <dbReference type="ARBA" id="ARBA00022792"/>
    </source>
</evidence>
<evidence type="ECO:0000256" key="16">
    <source>
        <dbReference type="RuleBase" id="RU003404"/>
    </source>
</evidence>
<proteinExistence type="inferred from homology"/>
<evidence type="ECO:0000256" key="12">
    <source>
        <dbReference type="ARBA" id="ARBA00023075"/>
    </source>
</evidence>
<comment type="catalytic activity">
    <reaction evidence="15 16">
        <text>a ubiquinone + NADH + 5 H(+)(in) = a ubiquinol + NAD(+) + 4 H(+)(out)</text>
        <dbReference type="Rhea" id="RHEA:29091"/>
        <dbReference type="Rhea" id="RHEA-COMP:9565"/>
        <dbReference type="Rhea" id="RHEA-COMP:9566"/>
        <dbReference type="ChEBI" id="CHEBI:15378"/>
        <dbReference type="ChEBI" id="CHEBI:16389"/>
        <dbReference type="ChEBI" id="CHEBI:17976"/>
        <dbReference type="ChEBI" id="CHEBI:57540"/>
        <dbReference type="ChEBI" id="CHEBI:57945"/>
        <dbReference type="EC" id="7.1.1.2"/>
    </reaction>
</comment>
<keyword evidence="9" id="KW-0249">Electron transport</keyword>
<keyword evidence="4 16" id="KW-0813">Transport</keyword>
<feature type="transmembrane region" description="Helical" evidence="16">
    <location>
        <begin position="45"/>
        <end position="68"/>
    </location>
</feature>
<dbReference type="GO" id="GO:0042773">
    <property type="term" value="P:ATP synthesis coupled electron transport"/>
    <property type="evidence" value="ECO:0007669"/>
    <property type="project" value="InterPro"/>
</dbReference>
<keyword evidence="6 16" id="KW-0812">Transmembrane</keyword>
<keyword evidence="7" id="KW-0999">Mitochondrion inner membrane</keyword>
<evidence type="ECO:0000259" key="18">
    <source>
        <dbReference type="Pfam" id="PF00662"/>
    </source>
</evidence>
<evidence type="ECO:0000256" key="10">
    <source>
        <dbReference type="ARBA" id="ARBA00022989"/>
    </source>
</evidence>
<evidence type="ECO:0000256" key="3">
    <source>
        <dbReference type="ARBA" id="ARBA00021096"/>
    </source>
</evidence>
<keyword evidence="11 16" id="KW-0520">NAD</keyword>
<feature type="transmembrane region" description="Helical" evidence="16">
    <location>
        <begin position="244"/>
        <end position="262"/>
    </location>
</feature>
<keyword evidence="14 16" id="KW-0472">Membrane</keyword>
<comment type="similarity">
    <text evidence="16">Belongs to the complex I subunit 5 family.</text>
</comment>
<sequence length="604" mass="66318">METALLLNTSMLLTLTIILTPTLLPLLSKKFQNSPATITRTVKTAFMTSLVPMTLFMYSGTENIISYWEWKLLTNFKIPISLKMDQYSMMFFPIALFVTWSILQFATWYMSSEPHATKFFLYLLMFLIAMLTLTIANNMFLLFIGWEGVGIMSFLLISWWQGRAEANTAALQAVLYNRIGDIGLILSMAWLASTTNTWEMQQAFSPAQTPTLPLLGLILAATGKSAQFGLHPWLPAAMEGPTPVSALLHSSTMVVAGIFLLIRTHPMLTNNQTALTLCLCLGALSTLFAATCALTQNDIKKIIAFSTSSQLGLMMVTIGLDLPQLAFLHISTHAFFKAMLFLCSGSIIHSLNGEQDIRKMGGLQTMLPTTTSCLTIGNLALMGTPFLAGFYSKDLIIESLNTSYLNTWALLLTLLATSFTATYSLRMTLLVQTGFTRVSAITPVNENNPAVTNPITRLALGSILAGLLITSYITPTKTPPMTMPTLTKTTAIIITILGIIMATELSNLTHSLTQPKQNTYLNFSTSLGYFNPLMHRLNSTKLLNSGQKIASHLIDLSWFKKMGPEGLADLQLMASKTSTTIHTGLIKTYLGSFALSILIILSTH</sequence>
<evidence type="ECO:0000256" key="1">
    <source>
        <dbReference type="ARBA" id="ARBA00004448"/>
    </source>
</evidence>
<dbReference type="AlphaFoldDB" id="A0A649ZZ49"/>
<evidence type="ECO:0000256" key="14">
    <source>
        <dbReference type="ARBA" id="ARBA00023136"/>
    </source>
</evidence>
<feature type="transmembrane region" description="Helical" evidence="16">
    <location>
        <begin position="88"/>
        <end position="107"/>
    </location>
</feature>
<dbReference type="Pfam" id="PF06455">
    <property type="entry name" value="NADH5_C"/>
    <property type="match status" value="1"/>
</dbReference>
<evidence type="ECO:0000313" key="20">
    <source>
        <dbReference type="EMBL" id="QGN05148.1"/>
    </source>
</evidence>
<dbReference type="Pfam" id="PF00361">
    <property type="entry name" value="Proton_antipo_M"/>
    <property type="match status" value="1"/>
</dbReference>
<dbReference type="InterPro" id="IPR003945">
    <property type="entry name" value="NU5C-like"/>
</dbReference>
<feature type="transmembrane region" description="Helical" evidence="16">
    <location>
        <begin position="6"/>
        <end position="24"/>
    </location>
</feature>
<reference evidence="20" key="2">
    <citation type="submission" date="2019-07" db="EMBL/GenBank/DDBJ databases">
        <authorList>
            <person name="wasef S."/>
        </authorList>
    </citation>
    <scope>NUCLEOTIDE SEQUENCE</scope>
    <source>
        <strain evidence="20">Modern tissue BMU2</strain>
    </source>
</reference>
<evidence type="ECO:0000256" key="11">
    <source>
        <dbReference type="ARBA" id="ARBA00023027"/>
    </source>
</evidence>
<feature type="transmembrane region" description="Helical" evidence="16">
    <location>
        <begin position="119"/>
        <end position="136"/>
    </location>
</feature>
<evidence type="ECO:0000256" key="2">
    <source>
        <dbReference type="ARBA" id="ARBA00012944"/>
    </source>
</evidence>
<dbReference type="GO" id="GO:0015990">
    <property type="term" value="P:electron transport coupled proton transport"/>
    <property type="evidence" value="ECO:0007669"/>
    <property type="project" value="TreeGrafter"/>
</dbReference>
<organism evidence="20">
    <name type="scientific">Threskiornis aethiopicus</name>
    <name type="common">Sacred ibis</name>
    <dbReference type="NCBI Taxonomy" id="100858"/>
    <lineage>
        <taxon>Eukaryota</taxon>
        <taxon>Metazoa</taxon>
        <taxon>Chordata</taxon>
        <taxon>Craniata</taxon>
        <taxon>Vertebrata</taxon>
        <taxon>Euteleostomi</taxon>
        <taxon>Archelosauria</taxon>
        <taxon>Archosauria</taxon>
        <taxon>Dinosauria</taxon>
        <taxon>Saurischia</taxon>
        <taxon>Theropoda</taxon>
        <taxon>Coelurosauria</taxon>
        <taxon>Aves</taxon>
        <taxon>Neognathae</taxon>
        <taxon>Neoaves</taxon>
        <taxon>Aequornithes</taxon>
        <taxon>Pelecaniformes</taxon>
        <taxon>Threskiornithidae</taxon>
        <taxon>Threskiornis</taxon>
    </lineage>
</organism>
<dbReference type="GO" id="GO:0008137">
    <property type="term" value="F:NADH dehydrogenase (ubiquinone) activity"/>
    <property type="evidence" value="ECO:0007669"/>
    <property type="project" value="UniProtKB-EC"/>
</dbReference>
<feature type="transmembrane region" description="Helical" evidence="16">
    <location>
        <begin position="274"/>
        <end position="296"/>
    </location>
</feature>
<evidence type="ECO:0000256" key="13">
    <source>
        <dbReference type="ARBA" id="ARBA00023128"/>
    </source>
</evidence>
<accession>A0A649ZZ49</accession>
<dbReference type="InterPro" id="IPR010934">
    <property type="entry name" value="NADH_DH_su5_C"/>
</dbReference>
<feature type="transmembrane region" description="Helical" evidence="16">
    <location>
        <begin position="581"/>
        <end position="601"/>
    </location>
</feature>
<evidence type="ECO:0000256" key="5">
    <source>
        <dbReference type="ARBA" id="ARBA00022660"/>
    </source>
</evidence>
<geneLocation type="mitochondrion" evidence="20"/>
<keyword evidence="5" id="KW-0679">Respiratory chain</keyword>
<evidence type="ECO:0000256" key="15">
    <source>
        <dbReference type="ARBA" id="ARBA00049551"/>
    </source>
</evidence>
<comment type="function">
    <text evidence="16">Core subunit of the mitochondrial membrane respiratory chain NADH dehydrogenase (Complex I) which catalyzes electron transfer from NADH through the respiratory chain, using ubiquinone as an electron acceptor. Essential for the catalytic activity and assembly of complex I.</text>
</comment>
<dbReference type="NCBIfam" id="TIGR01974">
    <property type="entry name" value="NDH_I_L"/>
    <property type="match status" value="1"/>
</dbReference>
<reference evidence="20" key="1">
    <citation type="journal article" date="2019" name="PLoS ONE">
        <title>Mitogenomic diversity in Sacred Ibis Mummies sheds light on early Egyptian practices.</title>
        <authorList>
            <person name="Wasef S."/>
            <person name="Subramanian S."/>
            <person name="O'Rorke R."/>
            <person name="Huynen L."/>
            <person name="El-Marghani S."/>
            <person name="Curtis C."/>
            <person name="Popinga A."/>
            <person name="Holland B."/>
            <person name="Ikram S."/>
            <person name="Millar C."/>
            <person name="Willerslev E."/>
            <person name="Lambert D."/>
        </authorList>
    </citation>
    <scope>NUCLEOTIDE SEQUENCE</scope>
    <source>
        <strain evidence="20">Modern tissue BMU2</strain>
    </source>
</reference>
<keyword evidence="10 16" id="KW-1133">Transmembrane helix</keyword>
<feature type="domain" description="NADH:quinone oxidoreductase/Mrp antiporter transmembrane" evidence="17">
    <location>
        <begin position="136"/>
        <end position="416"/>
    </location>
</feature>
<feature type="domain" description="NADH dehydrogenase subunit 5 C-terminal" evidence="19">
    <location>
        <begin position="423"/>
        <end position="602"/>
    </location>
</feature>
<gene>
    <name evidence="20" type="primary">ND5</name>
</gene>
<keyword evidence="8" id="KW-1278">Translocase</keyword>
<feature type="transmembrane region" description="Helical" evidence="16">
    <location>
        <begin position="485"/>
        <end position="503"/>
    </location>
</feature>
<protein>
    <recommendedName>
        <fullName evidence="3 16">NADH-ubiquinone oxidoreductase chain 5</fullName>
        <ecNumber evidence="2 16">7.1.1.2</ecNumber>
    </recommendedName>
</protein>
<evidence type="ECO:0000256" key="6">
    <source>
        <dbReference type="ARBA" id="ARBA00022692"/>
    </source>
</evidence>
<evidence type="ECO:0000259" key="17">
    <source>
        <dbReference type="Pfam" id="PF00361"/>
    </source>
</evidence>
<feature type="transmembrane region" description="Helical" evidence="16">
    <location>
        <begin position="455"/>
        <end position="473"/>
    </location>
</feature>
<dbReference type="GO" id="GO:0003954">
    <property type="term" value="F:NADH dehydrogenase activity"/>
    <property type="evidence" value="ECO:0007669"/>
    <property type="project" value="TreeGrafter"/>
</dbReference>
<dbReference type="InterPro" id="IPR018393">
    <property type="entry name" value="NADHpl_OxRdtase_5_subgr"/>
</dbReference>
<dbReference type="Pfam" id="PF00662">
    <property type="entry name" value="Proton_antipo_N"/>
    <property type="match status" value="1"/>
</dbReference>
<dbReference type="EMBL" id="MN196536">
    <property type="protein sequence ID" value="QGN05148.1"/>
    <property type="molecule type" value="Genomic_DNA"/>
</dbReference>
<feature type="transmembrane region" description="Helical" evidence="16">
    <location>
        <begin position="173"/>
        <end position="192"/>
    </location>
</feature>
<feature type="transmembrane region" description="Helical" evidence="16">
    <location>
        <begin position="403"/>
        <end position="425"/>
    </location>
</feature>
<feature type="transmembrane region" description="Helical" evidence="16">
    <location>
        <begin position="334"/>
        <end position="351"/>
    </location>
</feature>
<keyword evidence="12 16" id="KW-0830">Ubiquinone</keyword>
<evidence type="ECO:0000256" key="9">
    <source>
        <dbReference type="ARBA" id="ARBA00022982"/>
    </source>
</evidence>
<keyword evidence="13 16" id="KW-0496">Mitochondrion</keyword>
<name>A0A649ZZ49_9AVES</name>
<evidence type="ECO:0000256" key="8">
    <source>
        <dbReference type="ARBA" id="ARBA00022967"/>
    </source>
</evidence>
<dbReference type="PANTHER" id="PTHR42829">
    <property type="entry name" value="NADH-UBIQUINONE OXIDOREDUCTASE CHAIN 5"/>
    <property type="match status" value="1"/>
</dbReference>
<feature type="transmembrane region" description="Helical" evidence="16">
    <location>
        <begin position="302"/>
        <end position="322"/>
    </location>
</feature>
<feature type="transmembrane region" description="Helical" evidence="16">
    <location>
        <begin position="371"/>
        <end position="391"/>
    </location>
</feature>
<dbReference type="EC" id="7.1.1.2" evidence="2 16"/>
<comment type="subcellular location">
    <subcellularLocation>
        <location evidence="1">Mitochondrion inner membrane</location>
        <topology evidence="1">Multi-pass membrane protein</topology>
    </subcellularLocation>
</comment>
<dbReference type="InterPro" id="IPR001516">
    <property type="entry name" value="Proton_antipo_N"/>
</dbReference>
<feature type="domain" description="NADH-Ubiquinone oxidoreductase (complex I) chain 5 N-terminal" evidence="18">
    <location>
        <begin position="72"/>
        <end position="120"/>
    </location>
</feature>